<keyword evidence="2" id="KW-1185">Reference proteome</keyword>
<dbReference type="EnsemblPlants" id="AET5Gv20076700.1">
    <property type="protein sequence ID" value="AET5Gv20076700.1"/>
    <property type="gene ID" value="AET5Gv20076700"/>
</dbReference>
<proteinExistence type="predicted"/>
<reference evidence="1" key="4">
    <citation type="submission" date="2019-03" db="UniProtKB">
        <authorList>
            <consortium name="EnsemblPlants"/>
        </authorList>
    </citation>
    <scope>IDENTIFICATION</scope>
</reference>
<dbReference type="SUPFAM" id="SSF56219">
    <property type="entry name" value="DNase I-like"/>
    <property type="match status" value="1"/>
</dbReference>
<reference evidence="1" key="3">
    <citation type="journal article" date="2017" name="Nature">
        <title>Genome sequence of the progenitor of the wheat D genome Aegilops tauschii.</title>
        <authorList>
            <person name="Luo M.C."/>
            <person name="Gu Y.Q."/>
            <person name="Puiu D."/>
            <person name="Wang H."/>
            <person name="Twardziok S.O."/>
            <person name="Deal K.R."/>
            <person name="Huo N."/>
            <person name="Zhu T."/>
            <person name="Wang L."/>
            <person name="Wang Y."/>
            <person name="McGuire P.E."/>
            <person name="Liu S."/>
            <person name="Long H."/>
            <person name="Ramasamy R.K."/>
            <person name="Rodriguez J.C."/>
            <person name="Van S.L."/>
            <person name="Yuan L."/>
            <person name="Wang Z."/>
            <person name="Xia Z."/>
            <person name="Xiao L."/>
            <person name="Anderson O.D."/>
            <person name="Ouyang S."/>
            <person name="Liang Y."/>
            <person name="Zimin A.V."/>
            <person name="Pertea G."/>
            <person name="Qi P."/>
            <person name="Bennetzen J.L."/>
            <person name="Dai X."/>
            <person name="Dawson M.W."/>
            <person name="Muller H.G."/>
            <person name="Kugler K."/>
            <person name="Rivarola-Duarte L."/>
            <person name="Spannagl M."/>
            <person name="Mayer K.F.X."/>
            <person name="Lu F.H."/>
            <person name="Bevan M.W."/>
            <person name="Leroy P."/>
            <person name="Li P."/>
            <person name="You F.M."/>
            <person name="Sun Q."/>
            <person name="Liu Z."/>
            <person name="Lyons E."/>
            <person name="Wicker T."/>
            <person name="Salzberg S.L."/>
            <person name="Devos K.M."/>
            <person name="Dvorak J."/>
        </authorList>
    </citation>
    <scope>NUCLEOTIDE SEQUENCE [LARGE SCALE GENOMIC DNA]</scope>
    <source>
        <strain evidence="1">cv. AL8/78</strain>
    </source>
</reference>
<evidence type="ECO:0000313" key="1">
    <source>
        <dbReference type="EnsemblPlants" id="AET5Gv20076700.1"/>
    </source>
</evidence>
<name>A0A453JI71_AEGTS</name>
<reference evidence="1" key="5">
    <citation type="journal article" date="2021" name="G3 (Bethesda)">
        <title>Aegilops tauschii genome assembly Aet v5.0 features greater sequence contiguity and improved annotation.</title>
        <authorList>
            <person name="Wang L."/>
            <person name="Zhu T."/>
            <person name="Rodriguez J.C."/>
            <person name="Deal K.R."/>
            <person name="Dubcovsky J."/>
            <person name="McGuire P.E."/>
            <person name="Lux T."/>
            <person name="Spannagl M."/>
            <person name="Mayer K.F.X."/>
            <person name="Baldrich P."/>
            <person name="Meyers B.C."/>
            <person name="Huo N."/>
            <person name="Gu Y.Q."/>
            <person name="Zhou H."/>
            <person name="Devos K.M."/>
            <person name="Bennetzen J.L."/>
            <person name="Unver T."/>
            <person name="Budak H."/>
            <person name="Gulick P.J."/>
            <person name="Galiba G."/>
            <person name="Kalapos B."/>
            <person name="Nelson D.R."/>
            <person name="Li P."/>
            <person name="You F.M."/>
            <person name="Luo M.C."/>
            <person name="Dvorak J."/>
        </authorList>
    </citation>
    <scope>NUCLEOTIDE SEQUENCE [LARGE SCALE GENOMIC DNA]</scope>
    <source>
        <strain evidence="1">cv. AL8/78</strain>
    </source>
</reference>
<reference evidence="2" key="2">
    <citation type="journal article" date="2017" name="Nat. Plants">
        <title>The Aegilops tauschii genome reveals multiple impacts of transposons.</title>
        <authorList>
            <person name="Zhao G."/>
            <person name="Zou C."/>
            <person name="Li K."/>
            <person name="Wang K."/>
            <person name="Li T."/>
            <person name="Gao L."/>
            <person name="Zhang X."/>
            <person name="Wang H."/>
            <person name="Yang Z."/>
            <person name="Liu X."/>
            <person name="Jiang W."/>
            <person name="Mao L."/>
            <person name="Kong X."/>
            <person name="Jiao Y."/>
            <person name="Jia J."/>
        </authorList>
    </citation>
    <scope>NUCLEOTIDE SEQUENCE [LARGE SCALE GENOMIC DNA]</scope>
    <source>
        <strain evidence="2">cv. AL8/78</strain>
    </source>
</reference>
<dbReference type="PANTHER" id="PTHR33710:SF48">
    <property type="entry name" value="OS02G0307075 PROTEIN"/>
    <property type="match status" value="1"/>
</dbReference>
<protein>
    <recommendedName>
        <fullName evidence="3">Endonuclease/exonuclease/phosphatase domain-containing protein</fullName>
    </recommendedName>
</protein>
<dbReference type="AlphaFoldDB" id="A0A453JI71"/>
<reference evidence="2" key="1">
    <citation type="journal article" date="2014" name="Science">
        <title>Ancient hybridizations among the ancestral genomes of bread wheat.</title>
        <authorList>
            <consortium name="International Wheat Genome Sequencing Consortium,"/>
            <person name="Marcussen T."/>
            <person name="Sandve S.R."/>
            <person name="Heier L."/>
            <person name="Spannagl M."/>
            <person name="Pfeifer M."/>
            <person name="Jakobsen K.S."/>
            <person name="Wulff B.B."/>
            <person name="Steuernagel B."/>
            <person name="Mayer K.F."/>
            <person name="Olsen O.A."/>
        </authorList>
    </citation>
    <scope>NUCLEOTIDE SEQUENCE [LARGE SCALE GENOMIC DNA]</scope>
    <source>
        <strain evidence="2">cv. AL8/78</strain>
    </source>
</reference>
<organism evidence="1 2">
    <name type="scientific">Aegilops tauschii subsp. strangulata</name>
    <name type="common">Goatgrass</name>
    <dbReference type="NCBI Taxonomy" id="200361"/>
    <lineage>
        <taxon>Eukaryota</taxon>
        <taxon>Viridiplantae</taxon>
        <taxon>Streptophyta</taxon>
        <taxon>Embryophyta</taxon>
        <taxon>Tracheophyta</taxon>
        <taxon>Spermatophyta</taxon>
        <taxon>Magnoliopsida</taxon>
        <taxon>Liliopsida</taxon>
        <taxon>Poales</taxon>
        <taxon>Poaceae</taxon>
        <taxon>BOP clade</taxon>
        <taxon>Pooideae</taxon>
        <taxon>Triticodae</taxon>
        <taxon>Triticeae</taxon>
        <taxon>Triticinae</taxon>
        <taxon>Aegilops</taxon>
    </lineage>
</organism>
<dbReference type="Proteomes" id="UP000015105">
    <property type="component" value="Chromosome 5D"/>
</dbReference>
<evidence type="ECO:0000313" key="2">
    <source>
        <dbReference type="Proteomes" id="UP000015105"/>
    </source>
</evidence>
<dbReference type="PANTHER" id="PTHR33710">
    <property type="entry name" value="BNAC02G09200D PROTEIN"/>
    <property type="match status" value="1"/>
</dbReference>
<sequence length="113" mass="13128">MVRIRASDSSFKITSVYGPTDSASKDAFFAELLSQKPPPGVAWLATGDFHQIYRARDKNKRNVNRSRINRFRAALQSCELKEIHLQNRRFTWSNERTNPTLCKLDSFFCNAEW</sequence>
<dbReference type="Gene3D" id="3.60.10.10">
    <property type="entry name" value="Endonuclease/exonuclease/phosphatase"/>
    <property type="match status" value="1"/>
</dbReference>
<evidence type="ECO:0008006" key="3">
    <source>
        <dbReference type="Google" id="ProtNLM"/>
    </source>
</evidence>
<accession>A0A453JI71</accession>
<dbReference type="Gramene" id="AET5Gv20076700.1">
    <property type="protein sequence ID" value="AET5Gv20076700.1"/>
    <property type="gene ID" value="AET5Gv20076700"/>
</dbReference>
<dbReference type="InterPro" id="IPR036691">
    <property type="entry name" value="Endo/exonu/phosph_ase_sf"/>
</dbReference>